<protein>
    <recommendedName>
        <fullName evidence="6">Na(+)/H(+) antiporter NhaA</fullName>
    </recommendedName>
    <alternativeName>
        <fullName evidence="6">Sodium/proton antiporter NhaA</fullName>
    </alternativeName>
</protein>
<proteinExistence type="inferred from homology"/>
<dbReference type="eggNOG" id="COG3004">
    <property type="taxonomic scope" value="Bacteria"/>
</dbReference>
<keyword evidence="2 6" id="KW-1003">Cell membrane</keyword>
<gene>
    <name evidence="6" type="primary">nhaA</name>
    <name evidence="7" type="ORF">ME3_01186</name>
</gene>
<feature type="transmembrane region" description="Helical" evidence="6">
    <location>
        <begin position="383"/>
        <end position="409"/>
    </location>
</feature>
<comment type="similarity">
    <text evidence="6">Belongs to the NhaA Na(+)/H(+) (TC 2.A.33) antiporter family.</text>
</comment>
<dbReference type="GO" id="GO:0005886">
    <property type="term" value="C:plasma membrane"/>
    <property type="evidence" value="ECO:0007669"/>
    <property type="project" value="UniProtKB-SubCell"/>
</dbReference>
<comment type="catalytic activity">
    <reaction evidence="6">
        <text>Na(+)(in) + 2 H(+)(out) = Na(+)(out) + 2 H(+)(in)</text>
        <dbReference type="Rhea" id="RHEA:29251"/>
        <dbReference type="ChEBI" id="CHEBI:15378"/>
        <dbReference type="ChEBI" id="CHEBI:29101"/>
    </reaction>
</comment>
<feature type="transmembrane region" description="Helical" evidence="6">
    <location>
        <begin position="113"/>
        <end position="132"/>
    </location>
</feature>
<dbReference type="PATRIC" id="fig|1094557.3.peg.1233"/>
<dbReference type="PANTHER" id="PTHR30341">
    <property type="entry name" value="SODIUM ION/PROTON ANTIPORTER NHAA-RELATED"/>
    <property type="match status" value="1"/>
</dbReference>
<keyword evidence="3 6" id="KW-0812">Transmembrane</keyword>
<feature type="transmembrane region" description="Helical" evidence="6">
    <location>
        <begin position="170"/>
        <end position="194"/>
    </location>
</feature>
<keyword evidence="4 6" id="KW-1133">Transmembrane helix</keyword>
<evidence type="ECO:0000256" key="1">
    <source>
        <dbReference type="ARBA" id="ARBA00004429"/>
    </source>
</evidence>
<dbReference type="InterPro" id="IPR004670">
    <property type="entry name" value="NhaA"/>
</dbReference>
<dbReference type="Proteomes" id="UP000009017">
    <property type="component" value="Unassembled WGS sequence"/>
</dbReference>
<dbReference type="RefSeq" id="WP_007477972.1">
    <property type="nucleotide sequence ID" value="NZ_JH725084.1"/>
</dbReference>
<feature type="transmembrane region" description="Helical" evidence="6">
    <location>
        <begin position="347"/>
        <end position="371"/>
    </location>
</feature>
<evidence type="ECO:0000256" key="6">
    <source>
        <dbReference type="HAMAP-Rule" id="MF_01844"/>
    </source>
</evidence>
<dbReference type="PANTHER" id="PTHR30341:SF0">
    <property type="entry name" value="NA(+)_H(+) ANTIPORTER NHAA"/>
    <property type="match status" value="1"/>
</dbReference>
<keyword evidence="8" id="KW-1185">Reference proteome</keyword>
<evidence type="ECO:0000256" key="5">
    <source>
        <dbReference type="ARBA" id="ARBA00023136"/>
    </source>
</evidence>
<keyword evidence="5 6" id="KW-0472">Membrane</keyword>
<feature type="transmembrane region" description="Helical" evidence="6">
    <location>
        <begin position="421"/>
        <end position="442"/>
    </location>
</feature>
<dbReference type="OrthoDB" id="9808135at2"/>
<keyword evidence="6" id="KW-0050">Antiport</keyword>
<name>J1JUK0_9HYPH</name>
<evidence type="ECO:0000256" key="2">
    <source>
        <dbReference type="ARBA" id="ARBA00022475"/>
    </source>
</evidence>
<feature type="transmembrane region" description="Helical" evidence="6">
    <location>
        <begin position="232"/>
        <end position="254"/>
    </location>
</feature>
<dbReference type="Pfam" id="PF06965">
    <property type="entry name" value="Na_H_antiport_1"/>
    <property type="match status" value="1"/>
</dbReference>
<keyword evidence="6" id="KW-0406">Ion transport</keyword>
<dbReference type="HOGENOM" id="CLU_015803_1_2_5"/>
<dbReference type="Gene3D" id="1.20.1530.10">
    <property type="entry name" value="Na+/H+ antiporter like domain"/>
    <property type="match status" value="1"/>
</dbReference>
<comment type="caution">
    <text evidence="7">The sequence shown here is derived from an EMBL/GenBank/DDBJ whole genome shotgun (WGS) entry which is preliminary data.</text>
</comment>
<feature type="transmembrane region" description="Helical" evidence="6">
    <location>
        <begin position="144"/>
        <end position="163"/>
    </location>
</feature>
<comment type="function">
    <text evidence="6">Na(+)/H(+) antiporter that extrudes sodium in exchange for external protons.</text>
</comment>
<keyword evidence="6" id="KW-0813">Transport</keyword>
<feature type="transmembrane region" description="Helical" evidence="6">
    <location>
        <begin position="200"/>
        <end position="220"/>
    </location>
</feature>
<keyword evidence="6" id="KW-0915">Sodium</keyword>
<dbReference type="InterPro" id="IPR023171">
    <property type="entry name" value="Na/H_antiporter_dom_sf"/>
</dbReference>
<organism evidence="7 8">
    <name type="scientific">Bartonella melophagi K-2C</name>
    <dbReference type="NCBI Taxonomy" id="1094557"/>
    <lineage>
        <taxon>Bacteria</taxon>
        <taxon>Pseudomonadati</taxon>
        <taxon>Pseudomonadota</taxon>
        <taxon>Alphaproteobacteria</taxon>
        <taxon>Hyphomicrobiales</taxon>
        <taxon>Bartonellaceae</taxon>
        <taxon>Bartonella</taxon>
    </lineage>
</organism>
<accession>J1JUK0</accession>
<evidence type="ECO:0000313" key="8">
    <source>
        <dbReference type="Proteomes" id="UP000009017"/>
    </source>
</evidence>
<dbReference type="AlphaFoldDB" id="J1JUK0"/>
<keyword evidence="6" id="KW-0739">Sodium transport</keyword>
<dbReference type="NCBIfam" id="TIGR00773">
    <property type="entry name" value="NhaA"/>
    <property type="match status" value="1"/>
</dbReference>
<dbReference type="HAMAP" id="MF_01844">
    <property type="entry name" value="NhaA"/>
    <property type="match status" value="1"/>
</dbReference>
<dbReference type="EMBL" id="AIMA01000030">
    <property type="protein sequence ID" value="EJF88190.1"/>
    <property type="molecule type" value="Genomic_DNA"/>
</dbReference>
<evidence type="ECO:0000256" key="4">
    <source>
        <dbReference type="ARBA" id="ARBA00022989"/>
    </source>
</evidence>
<dbReference type="GO" id="GO:0015385">
    <property type="term" value="F:sodium:proton antiporter activity"/>
    <property type="evidence" value="ECO:0007669"/>
    <property type="project" value="UniProtKB-UniRule"/>
</dbReference>
<evidence type="ECO:0000256" key="3">
    <source>
        <dbReference type="ARBA" id="ARBA00022692"/>
    </source>
</evidence>
<dbReference type="GO" id="GO:0006885">
    <property type="term" value="P:regulation of pH"/>
    <property type="evidence" value="ECO:0007669"/>
    <property type="project" value="UniProtKB-UniRule"/>
</dbReference>
<feature type="transmembrane region" description="Helical" evidence="6">
    <location>
        <begin position="317"/>
        <end position="335"/>
    </location>
</feature>
<evidence type="ECO:0000313" key="7">
    <source>
        <dbReference type="EMBL" id="EJF88190.1"/>
    </source>
</evidence>
<comment type="subcellular location">
    <subcellularLocation>
        <location evidence="1">Cell inner membrane</location>
        <topology evidence="1">Multi-pass membrane protein</topology>
    </subcellularLocation>
    <subcellularLocation>
        <location evidence="6">Cell membrane</location>
        <topology evidence="6">Multi-pass membrane protein</topology>
    </subcellularLocation>
</comment>
<reference evidence="7 8" key="1">
    <citation type="submission" date="2012-03" db="EMBL/GenBank/DDBJ databases">
        <title>The Genome Sequence of Bartonella melophagi K-2C.</title>
        <authorList>
            <consortium name="The Broad Institute Genome Sequencing Platform"/>
            <consortium name="The Broad Institute Genome Sequencing Center for Infectious Disease"/>
            <person name="Feldgarden M."/>
            <person name="Kirby J."/>
            <person name="Kosoy M."/>
            <person name="Birtles R."/>
            <person name="Probert W.S."/>
            <person name="Chiaraviglio L."/>
            <person name="Young S.K."/>
            <person name="Zeng Q."/>
            <person name="Gargeya S."/>
            <person name="Fitzgerald M."/>
            <person name="Haas B."/>
            <person name="Abouelleil A."/>
            <person name="Alvarado L."/>
            <person name="Arachchi H.M."/>
            <person name="Berlin A."/>
            <person name="Chapman S.B."/>
            <person name="Gearin G."/>
            <person name="Goldberg J."/>
            <person name="Griggs A."/>
            <person name="Gujja S."/>
            <person name="Hansen M."/>
            <person name="Heiman D."/>
            <person name="Howarth C."/>
            <person name="Larimer J."/>
            <person name="Lui A."/>
            <person name="MacDonald P.J.P."/>
            <person name="McCowen C."/>
            <person name="Montmayeur A."/>
            <person name="Murphy C."/>
            <person name="Neiman D."/>
            <person name="Pearson M."/>
            <person name="Priest M."/>
            <person name="Roberts A."/>
            <person name="Saif S."/>
            <person name="Shea T."/>
            <person name="Sisk P."/>
            <person name="Stolte C."/>
            <person name="Sykes S."/>
            <person name="Wortman J."/>
            <person name="Nusbaum C."/>
            <person name="Birren B."/>
        </authorList>
    </citation>
    <scope>NUCLEOTIDE SEQUENCE [LARGE SCALE GENOMIC DNA]</scope>
    <source>
        <strain evidence="7 8">K-2C</strain>
    </source>
</reference>
<sequence length="453" mass="48903">MPDLSSNRLPNRASLVTNRALSAIERFLHIEAVSGIVLLLAAATALIFANSKYSSSYEAFWHTPLGFNFGYFNLSWDLHFWINDALMTVFFLVAGVEIRREIHEGALANFKQAILPIVAAIGGVCLPAIIYLSINLNRGDTYGWAVPTATDIAFALGILALFGKAIPSNLHIILLSLAIIDDIIAVLIIAFFYSTNLDPSGLAIAAAGIVLVSFFQWIGFASAWLYILPGAIIWWGLMITGVHPSLAGVILGMMTPVLPTRNLVAPLTMLSNAVEILQEKNTSTDLHHISTTLKKVRRGQRDIIAPVTRVQKALHPWVAYGVMPIFAFANAGVNFANFDLSSDKSFLIVLGIIMGLCIGKPLGIIVASYLAVKLGLCRLPPNVAWAGILLIGFLAGIGFTMSIFVSMLAFKDVVQLDSAKIGVLCGSGLSALIGLGYGLFYIKNNKKRITNCN</sequence>
<feature type="transmembrane region" description="Helical" evidence="6">
    <location>
        <begin position="27"/>
        <end position="49"/>
    </location>
</feature>